<comment type="caution">
    <text evidence="1">The sequence shown here is derived from an EMBL/GenBank/DDBJ whole genome shotgun (WGS) entry which is preliminary data.</text>
</comment>
<organism evidence="1 2">
    <name type="scientific">Trametes sanguinea</name>
    <dbReference type="NCBI Taxonomy" id="158606"/>
    <lineage>
        <taxon>Eukaryota</taxon>
        <taxon>Fungi</taxon>
        <taxon>Dikarya</taxon>
        <taxon>Basidiomycota</taxon>
        <taxon>Agaricomycotina</taxon>
        <taxon>Agaricomycetes</taxon>
        <taxon>Polyporales</taxon>
        <taxon>Polyporaceae</taxon>
        <taxon>Trametes</taxon>
    </lineage>
</organism>
<proteinExistence type="predicted"/>
<dbReference type="Proteomes" id="UP001144978">
    <property type="component" value="Unassembled WGS sequence"/>
</dbReference>
<keyword evidence="2" id="KW-1185">Reference proteome</keyword>
<evidence type="ECO:0000313" key="2">
    <source>
        <dbReference type="Proteomes" id="UP001144978"/>
    </source>
</evidence>
<protein>
    <submittedName>
        <fullName evidence="1">Uncharacterized protein</fullName>
    </submittedName>
</protein>
<sequence>MLTTNTPYCLAPDIAHGARKCTLLEARDTGVMLMNAVVSGAHSLLSPPAAYLDMRLQMSLMTAAPVYQANLFHSGLPLEGAFLCAPEYSG</sequence>
<dbReference type="EMBL" id="JANSHE010001929">
    <property type="protein sequence ID" value="KAJ2999323.1"/>
    <property type="molecule type" value="Genomic_DNA"/>
</dbReference>
<accession>A0ACC1PSS5</accession>
<reference evidence="1" key="1">
    <citation type="submission" date="2022-08" db="EMBL/GenBank/DDBJ databases">
        <title>Genome Sequence of Pycnoporus sanguineus.</title>
        <authorList>
            <person name="Buettner E."/>
        </authorList>
    </citation>
    <scope>NUCLEOTIDE SEQUENCE</scope>
    <source>
        <strain evidence="1">CG-C14</strain>
    </source>
</reference>
<evidence type="ECO:0000313" key="1">
    <source>
        <dbReference type="EMBL" id="KAJ2999323.1"/>
    </source>
</evidence>
<name>A0ACC1PSS5_9APHY</name>
<gene>
    <name evidence="1" type="ORF">NUW54_g6953</name>
</gene>